<proteinExistence type="predicted"/>
<name>A0AAX1LLI4_BIFLI</name>
<organism evidence="1 2">
    <name type="scientific">Bifidobacterium longum subsp. infantis</name>
    <dbReference type="NCBI Taxonomy" id="1682"/>
    <lineage>
        <taxon>Bacteria</taxon>
        <taxon>Bacillati</taxon>
        <taxon>Actinomycetota</taxon>
        <taxon>Actinomycetes</taxon>
        <taxon>Bifidobacteriales</taxon>
        <taxon>Bifidobacteriaceae</taxon>
        <taxon>Bifidobacterium</taxon>
    </lineage>
</organism>
<dbReference type="EMBL" id="CP071248">
    <property type="protein sequence ID" value="QSP97624.1"/>
    <property type="molecule type" value="Genomic_DNA"/>
</dbReference>
<reference evidence="1" key="1">
    <citation type="submission" date="2021-03" db="EMBL/GenBank/DDBJ databases">
        <title>Genome sequencing of Bifidobacterium longum subsp. infantis JCM 7009.</title>
        <authorList>
            <person name="Kim J."/>
        </authorList>
    </citation>
    <scope>NUCLEOTIDE SEQUENCE</scope>
    <source>
        <strain evidence="1">JCM 7009</strain>
    </source>
</reference>
<protein>
    <recommendedName>
        <fullName evidence="3">Transposase</fullName>
    </recommendedName>
</protein>
<gene>
    <name evidence="1" type="ORF">BLI009_00030</name>
</gene>
<dbReference type="AlphaFoldDB" id="A0AAX1LLI4"/>
<sequence length="45" mass="5072">MLPSTGTVGDSYDNALAERTNNTYKRELIWINGRTGRSASWNTRP</sequence>
<evidence type="ECO:0000313" key="2">
    <source>
        <dbReference type="Proteomes" id="UP000663618"/>
    </source>
</evidence>
<evidence type="ECO:0000313" key="1">
    <source>
        <dbReference type="EMBL" id="QSP97624.1"/>
    </source>
</evidence>
<dbReference type="InterPro" id="IPR012337">
    <property type="entry name" value="RNaseH-like_sf"/>
</dbReference>
<evidence type="ECO:0008006" key="3">
    <source>
        <dbReference type="Google" id="ProtNLM"/>
    </source>
</evidence>
<dbReference type="SUPFAM" id="SSF53098">
    <property type="entry name" value="Ribonuclease H-like"/>
    <property type="match status" value="1"/>
</dbReference>
<dbReference type="RefSeq" id="WP_206648700.1">
    <property type="nucleotide sequence ID" value="NZ_CP071248.1"/>
</dbReference>
<dbReference type="Proteomes" id="UP000663618">
    <property type="component" value="Chromosome"/>
</dbReference>
<accession>A0AAX1LLI4</accession>